<dbReference type="Pfam" id="PF17032">
    <property type="entry name" value="Zn_ribbon_15"/>
    <property type="match status" value="1"/>
</dbReference>
<dbReference type="Proteomes" id="UP000298433">
    <property type="component" value="Unassembled WGS sequence"/>
</dbReference>
<name>A0A4R8XQ68_9MICO</name>
<dbReference type="InterPro" id="IPR031493">
    <property type="entry name" value="Zinc_ribbon_15"/>
</dbReference>
<comment type="caution">
    <text evidence="2">The sequence shown here is derived from an EMBL/GenBank/DDBJ whole genome shotgun (WGS) entry which is preliminary data.</text>
</comment>
<evidence type="ECO:0000313" key="2">
    <source>
        <dbReference type="EMBL" id="TFC80384.1"/>
    </source>
</evidence>
<proteinExistence type="predicted"/>
<accession>A0A4R8XQ68</accession>
<evidence type="ECO:0000313" key="3">
    <source>
        <dbReference type="Proteomes" id="UP000298433"/>
    </source>
</evidence>
<organism evidence="2 3">
    <name type="scientific">Cryobacterium cheniae</name>
    <dbReference type="NCBI Taxonomy" id="1259262"/>
    <lineage>
        <taxon>Bacteria</taxon>
        <taxon>Bacillati</taxon>
        <taxon>Actinomycetota</taxon>
        <taxon>Actinomycetes</taxon>
        <taxon>Micrococcales</taxon>
        <taxon>Microbacteriaceae</taxon>
        <taxon>Cryobacterium</taxon>
    </lineage>
</organism>
<keyword evidence="3" id="KW-1185">Reference proteome</keyword>
<dbReference type="OrthoDB" id="4377018at2"/>
<dbReference type="RefSeq" id="WP_134370014.1">
    <property type="nucleotide sequence ID" value="NZ_SOGN01000041.1"/>
</dbReference>
<protein>
    <submittedName>
        <fullName evidence="2">Zinc-ribbon domain-containing protein</fullName>
    </submittedName>
</protein>
<reference evidence="2 3" key="1">
    <citation type="submission" date="2019-03" db="EMBL/GenBank/DDBJ databases">
        <title>Genomics of glacier-inhabiting Cryobacterium strains.</title>
        <authorList>
            <person name="Liu Q."/>
            <person name="Xin Y.-H."/>
        </authorList>
    </citation>
    <scope>NUCLEOTIDE SEQUENCE [LARGE SCALE GENOMIC DNA]</scope>
    <source>
        <strain evidence="2 3">TMT2-48-2</strain>
    </source>
</reference>
<feature type="domain" description="Zinc-ribbon 15" evidence="1">
    <location>
        <begin position="20"/>
        <end position="63"/>
    </location>
</feature>
<gene>
    <name evidence="2" type="ORF">E3T23_08840</name>
</gene>
<sequence length="84" mass="9470">MFLLFGTRAHQALINVVSFACAYCGTLAEQHVIKRSTKFTLFFIPLFPLSSRYINTCTHCGGTTRLTAAQARHSLEWARTHPQL</sequence>
<evidence type="ECO:0000259" key="1">
    <source>
        <dbReference type="Pfam" id="PF17032"/>
    </source>
</evidence>
<dbReference type="AlphaFoldDB" id="A0A4R8XQ68"/>
<dbReference type="EMBL" id="SOGN01000041">
    <property type="protein sequence ID" value="TFC80384.1"/>
    <property type="molecule type" value="Genomic_DNA"/>
</dbReference>